<protein>
    <recommendedName>
        <fullName evidence="4">LPXTG-motif cell wall anchor domain-containing protein</fullName>
    </recommendedName>
</protein>
<keyword evidence="1" id="KW-1133">Transmembrane helix</keyword>
<dbReference type="STRING" id="34086.SAMN04488084_106210"/>
<evidence type="ECO:0000313" key="3">
    <source>
        <dbReference type="Proteomes" id="UP000183129"/>
    </source>
</evidence>
<evidence type="ECO:0000313" key="2">
    <source>
        <dbReference type="EMBL" id="SFE92739.1"/>
    </source>
</evidence>
<dbReference type="Proteomes" id="UP000183129">
    <property type="component" value="Unassembled WGS sequence"/>
</dbReference>
<dbReference type="EMBL" id="FONS01000003">
    <property type="protein sequence ID" value="SFE92739.1"/>
    <property type="molecule type" value="Genomic_DNA"/>
</dbReference>
<keyword evidence="1" id="KW-0812">Transmembrane</keyword>
<dbReference type="RefSeq" id="WP_157282800.1">
    <property type="nucleotide sequence ID" value="NZ_FNGZ01000006.1"/>
</dbReference>
<keyword evidence="1" id="KW-0472">Membrane</keyword>
<feature type="transmembrane region" description="Helical" evidence="1">
    <location>
        <begin position="6"/>
        <end position="24"/>
    </location>
</feature>
<accession>A0A1I2EJ15</accession>
<gene>
    <name evidence="2" type="ORF">SAMN03003324_01841</name>
</gene>
<proteinExistence type="predicted"/>
<organism evidence="2 3">
    <name type="scientific">Pedobacter antarcticus</name>
    <dbReference type="NCBI Taxonomy" id="34086"/>
    <lineage>
        <taxon>Bacteria</taxon>
        <taxon>Pseudomonadati</taxon>
        <taxon>Bacteroidota</taxon>
        <taxon>Sphingobacteriia</taxon>
        <taxon>Sphingobacteriales</taxon>
        <taxon>Sphingobacteriaceae</taxon>
        <taxon>Pedobacter</taxon>
    </lineage>
</organism>
<reference evidence="2 3" key="1">
    <citation type="submission" date="2016-10" db="EMBL/GenBank/DDBJ databases">
        <authorList>
            <person name="de Groot N.N."/>
        </authorList>
    </citation>
    <scope>NUCLEOTIDE SEQUENCE [LARGE SCALE GENOMIC DNA]</scope>
    <source>
        <strain evidence="2 3">ATCC 51969</strain>
    </source>
</reference>
<evidence type="ECO:0000256" key="1">
    <source>
        <dbReference type="SAM" id="Phobius"/>
    </source>
</evidence>
<evidence type="ECO:0008006" key="4">
    <source>
        <dbReference type="Google" id="ProtNLM"/>
    </source>
</evidence>
<dbReference type="AlphaFoldDB" id="A0A1I2EJ15"/>
<sequence length="52" mass="6189">MNIDLMLIAGAALFLLILIIWLMIKNRADRKNWEKEKMQSEIKPEKHQDPKI</sequence>
<name>A0A1I2EJ15_9SPHI</name>